<evidence type="ECO:0000259" key="16">
    <source>
        <dbReference type="PROSITE" id="PS50109"/>
    </source>
</evidence>
<comment type="subcellular location">
    <subcellularLocation>
        <location evidence="2">Cell membrane</location>
        <topology evidence="2">Multi-pass membrane protein</topology>
    </subcellularLocation>
</comment>
<dbReference type="Proteomes" id="UP001600894">
    <property type="component" value="Unassembled WGS sequence"/>
</dbReference>
<feature type="transmembrane region" description="Helical" evidence="14">
    <location>
        <begin position="183"/>
        <end position="204"/>
    </location>
</feature>
<organism evidence="18 19">
    <name type="scientific">Enterocloster alcoholdehydrogenati</name>
    <dbReference type="NCBI Taxonomy" id="2547410"/>
    <lineage>
        <taxon>Bacteria</taxon>
        <taxon>Bacillati</taxon>
        <taxon>Bacillota</taxon>
        <taxon>Clostridia</taxon>
        <taxon>Lachnospirales</taxon>
        <taxon>Lachnospiraceae</taxon>
        <taxon>Enterocloster</taxon>
    </lineage>
</organism>
<dbReference type="SUPFAM" id="SSF47384">
    <property type="entry name" value="Homodimeric domain of signal transducing histidine kinase"/>
    <property type="match status" value="1"/>
</dbReference>
<keyword evidence="5" id="KW-0597">Phosphoprotein</keyword>
<dbReference type="PRINTS" id="PR00344">
    <property type="entry name" value="BCTRLSENSOR"/>
</dbReference>
<evidence type="ECO:0000256" key="10">
    <source>
        <dbReference type="ARBA" id="ARBA00022840"/>
    </source>
</evidence>
<sequence length="471" mass="52300">MKKQTIFCRILLPTMAALLLLPPLSCLIFQHAAEKYAYEEAIHDLDRLQQNILPLMQNIDPGEFAPSPDTAGSAGNFLFQISSYMRKTAGNAKLIIFESRMRVIYPRDELEREMITPLAADFKQYILENKASLANGSTELKSSDGQAYLVNIYTMPMESAQAKYVVAYSPVSKIGSWVRDASILVLIISSVFALLVFVVLWLAIRSITHPLHKLCREVEQIGNGSFSEIEPSFQLKELEDLRLSMNQMSGQLLHSEEVQRDFFQNVSHELRNPLMSISGYAQGIEQERFDSPKDAARTILTESKRLTELVNSLLTLSRMEGDPNSPVLNSVTVIDSIEECLDRINGLALKKEIAVSLLPFDETICAFGDEELICRVLENLLTNAIRYAKTVVTVSVTVEKELLCISVSDNGEGISEKDLPHIFERCYKGRGGNFGIGLAIARSAAQKMGGTLNAANAPSGGAVFTLRLKKR</sequence>
<dbReference type="SMART" id="SM00388">
    <property type="entry name" value="HisKA"/>
    <property type="match status" value="1"/>
</dbReference>
<evidence type="ECO:0000256" key="2">
    <source>
        <dbReference type="ARBA" id="ARBA00004651"/>
    </source>
</evidence>
<keyword evidence="12" id="KW-0902">Two-component regulatory system</keyword>
<dbReference type="CDD" id="cd00075">
    <property type="entry name" value="HATPase"/>
    <property type="match status" value="1"/>
</dbReference>
<dbReference type="InterPro" id="IPR036890">
    <property type="entry name" value="HATPase_C_sf"/>
</dbReference>
<dbReference type="InterPro" id="IPR036097">
    <property type="entry name" value="HisK_dim/P_sf"/>
</dbReference>
<dbReference type="SMART" id="SM00387">
    <property type="entry name" value="HATPase_c"/>
    <property type="match status" value="1"/>
</dbReference>
<dbReference type="RefSeq" id="WP_390468735.1">
    <property type="nucleotide sequence ID" value="NZ_BAABXL010000001.1"/>
</dbReference>
<feature type="signal peptide" evidence="15">
    <location>
        <begin position="1"/>
        <end position="32"/>
    </location>
</feature>
<evidence type="ECO:0000256" key="6">
    <source>
        <dbReference type="ARBA" id="ARBA00022679"/>
    </source>
</evidence>
<evidence type="ECO:0000256" key="15">
    <source>
        <dbReference type="SAM" id="SignalP"/>
    </source>
</evidence>
<evidence type="ECO:0000256" key="7">
    <source>
        <dbReference type="ARBA" id="ARBA00022692"/>
    </source>
</evidence>
<keyword evidence="11 14" id="KW-1133">Transmembrane helix</keyword>
<dbReference type="EC" id="2.7.13.3" evidence="3"/>
<feature type="chain" id="PRO_5045275364" description="histidine kinase" evidence="15">
    <location>
        <begin position="33"/>
        <end position="471"/>
    </location>
</feature>
<dbReference type="InterPro" id="IPR050398">
    <property type="entry name" value="HssS/ArlS-like"/>
</dbReference>
<evidence type="ECO:0000256" key="12">
    <source>
        <dbReference type="ARBA" id="ARBA00023012"/>
    </source>
</evidence>
<dbReference type="PROSITE" id="PS50109">
    <property type="entry name" value="HIS_KIN"/>
    <property type="match status" value="1"/>
</dbReference>
<evidence type="ECO:0000259" key="17">
    <source>
        <dbReference type="PROSITE" id="PS50885"/>
    </source>
</evidence>
<dbReference type="InterPro" id="IPR003661">
    <property type="entry name" value="HisK_dim/P_dom"/>
</dbReference>
<dbReference type="CDD" id="cd00082">
    <property type="entry name" value="HisKA"/>
    <property type="match status" value="1"/>
</dbReference>
<evidence type="ECO:0000256" key="8">
    <source>
        <dbReference type="ARBA" id="ARBA00022741"/>
    </source>
</evidence>
<evidence type="ECO:0000256" key="9">
    <source>
        <dbReference type="ARBA" id="ARBA00022777"/>
    </source>
</evidence>
<dbReference type="PANTHER" id="PTHR45528">
    <property type="entry name" value="SENSOR HISTIDINE KINASE CPXA"/>
    <property type="match status" value="1"/>
</dbReference>
<keyword evidence="8" id="KW-0547">Nucleotide-binding</keyword>
<keyword evidence="7 14" id="KW-0812">Transmembrane</keyword>
<keyword evidence="10" id="KW-0067">ATP-binding</keyword>
<dbReference type="Gene3D" id="6.10.340.10">
    <property type="match status" value="1"/>
</dbReference>
<evidence type="ECO:0000256" key="13">
    <source>
        <dbReference type="ARBA" id="ARBA00023136"/>
    </source>
</evidence>
<keyword evidence="6" id="KW-0808">Transferase</keyword>
<dbReference type="Gene3D" id="1.10.287.130">
    <property type="match status" value="1"/>
</dbReference>
<evidence type="ECO:0000256" key="14">
    <source>
        <dbReference type="SAM" id="Phobius"/>
    </source>
</evidence>
<evidence type="ECO:0000313" key="18">
    <source>
        <dbReference type="EMBL" id="GAA6266975.1"/>
    </source>
</evidence>
<comment type="catalytic activity">
    <reaction evidence="1">
        <text>ATP + protein L-histidine = ADP + protein N-phospho-L-histidine.</text>
        <dbReference type="EC" id="2.7.13.3"/>
    </reaction>
</comment>
<accession>A0ABQ0ASH3</accession>
<evidence type="ECO:0000256" key="5">
    <source>
        <dbReference type="ARBA" id="ARBA00022553"/>
    </source>
</evidence>
<evidence type="ECO:0000256" key="11">
    <source>
        <dbReference type="ARBA" id="ARBA00022989"/>
    </source>
</evidence>
<feature type="domain" description="HAMP" evidence="17">
    <location>
        <begin position="205"/>
        <end position="257"/>
    </location>
</feature>
<keyword evidence="9 18" id="KW-0418">Kinase</keyword>
<evidence type="ECO:0000256" key="3">
    <source>
        <dbReference type="ARBA" id="ARBA00012438"/>
    </source>
</evidence>
<name>A0ABQ0ASH3_9FIRM</name>
<dbReference type="InterPro" id="IPR005467">
    <property type="entry name" value="His_kinase_dom"/>
</dbReference>
<keyword evidence="15" id="KW-0732">Signal</keyword>
<keyword evidence="4" id="KW-1003">Cell membrane</keyword>
<dbReference type="PANTHER" id="PTHR45528:SF1">
    <property type="entry name" value="SENSOR HISTIDINE KINASE CPXA"/>
    <property type="match status" value="1"/>
</dbReference>
<keyword evidence="19" id="KW-1185">Reference proteome</keyword>
<dbReference type="InterPro" id="IPR003594">
    <property type="entry name" value="HATPase_dom"/>
</dbReference>
<reference evidence="18 19" key="1">
    <citation type="submission" date="2024-04" db="EMBL/GenBank/DDBJ databases">
        <title>Defined microbial consortia suppress multidrug-resistant proinflammatory Enterobacteriaceae via ecological control.</title>
        <authorList>
            <person name="Furuichi M."/>
            <person name="Kawaguchi T."/>
            <person name="Pust M."/>
            <person name="Yasuma K."/>
            <person name="Plichta D."/>
            <person name="Hasegawa N."/>
            <person name="Ohya T."/>
            <person name="Bhattarai S."/>
            <person name="Sasajima S."/>
            <person name="Aoto Y."/>
            <person name="Tuganbaev T."/>
            <person name="Yaginuma M."/>
            <person name="Ueda M."/>
            <person name="Okahashi N."/>
            <person name="Amafuji K."/>
            <person name="Kiridooshi Y."/>
            <person name="Sugita K."/>
            <person name="Strazar M."/>
            <person name="Skelly A."/>
            <person name="Suda W."/>
            <person name="Hattori M."/>
            <person name="Nakamoto N."/>
            <person name="Caballero S."/>
            <person name="Norman J."/>
            <person name="Olle B."/>
            <person name="Tanoue T."/>
            <person name="Arita M."/>
            <person name="Bucci V."/>
            <person name="Atarashi K."/>
            <person name="Xavier R."/>
            <person name="Honda K."/>
        </authorList>
    </citation>
    <scope>NUCLEOTIDE SEQUENCE [LARGE SCALE GENOMIC DNA]</scope>
    <source>
        <strain evidence="19">f13</strain>
    </source>
</reference>
<feature type="domain" description="Histidine kinase" evidence="16">
    <location>
        <begin position="265"/>
        <end position="471"/>
    </location>
</feature>
<evidence type="ECO:0000256" key="4">
    <source>
        <dbReference type="ARBA" id="ARBA00022475"/>
    </source>
</evidence>
<dbReference type="InterPro" id="IPR003660">
    <property type="entry name" value="HAMP_dom"/>
</dbReference>
<proteinExistence type="predicted"/>
<dbReference type="SUPFAM" id="SSF55874">
    <property type="entry name" value="ATPase domain of HSP90 chaperone/DNA topoisomerase II/histidine kinase"/>
    <property type="match status" value="1"/>
</dbReference>
<keyword evidence="13 14" id="KW-0472">Membrane</keyword>
<dbReference type="GO" id="GO:0016301">
    <property type="term" value="F:kinase activity"/>
    <property type="evidence" value="ECO:0007669"/>
    <property type="project" value="UniProtKB-KW"/>
</dbReference>
<dbReference type="EMBL" id="BAABXL010000001">
    <property type="protein sequence ID" value="GAA6266975.1"/>
    <property type="molecule type" value="Genomic_DNA"/>
</dbReference>
<dbReference type="Pfam" id="PF00512">
    <property type="entry name" value="HisKA"/>
    <property type="match status" value="1"/>
</dbReference>
<evidence type="ECO:0000256" key="1">
    <source>
        <dbReference type="ARBA" id="ARBA00000085"/>
    </source>
</evidence>
<protein>
    <recommendedName>
        <fullName evidence="3">histidine kinase</fullName>
        <ecNumber evidence="3">2.7.13.3</ecNumber>
    </recommendedName>
</protein>
<dbReference type="PROSITE" id="PS50885">
    <property type="entry name" value="HAMP"/>
    <property type="match status" value="1"/>
</dbReference>
<dbReference type="InterPro" id="IPR004358">
    <property type="entry name" value="Sig_transdc_His_kin-like_C"/>
</dbReference>
<dbReference type="Gene3D" id="3.30.565.10">
    <property type="entry name" value="Histidine kinase-like ATPase, C-terminal domain"/>
    <property type="match status" value="1"/>
</dbReference>
<dbReference type="Pfam" id="PF02518">
    <property type="entry name" value="HATPase_c"/>
    <property type="match status" value="1"/>
</dbReference>
<gene>
    <name evidence="18" type="ORF">F130042H8_00350</name>
</gene>
<comment type="caution">
    <text evidence="18">The sequence shown here is derived from an EMBL/GenBank/DDBJ whole genome shotgun (WGS) entry which is preliminary data.</text>
</comment>
<evidence type="ECO:0000313" key="19">
    <source>
        <dbReference type="Proteomes" id="UP001600894"/>
    </source>
</evidence>